<feature type="chain" id="PRO_5024997689" description="DUF3575 domain-containing protein" evidence="1">
    <location>
        <begin position="23"/>
        <end position="170"/>
    </location>
</feature>
<organism evidence="2 3">
    <name type="scientific">Bacteroides cellulosilyticus</name>
    <dbReference type="NCBI Taxonomy" id="246787"/>
    <lineage>
        <taxon>Bacteria</taxon>
        <taxon>Pseudomonadati</taxon>
        <taxon>Bacteroidota</taxon>
        <taxon>Bacteroidia</taxon>
        <taxon>Bacteroidales</taxon>
        <taxon>Bacteroidaceae</taxon>
        <taxon>Bacteroides</taxon>
    </lineage>
</organism>
<sequence>MSMKKTILLAITCMCICLGASAQRNSGRLSLGVGLLYKNGAEMTLAYEHEMNYRHTWEFFANGYLQWSDCRTCGHICPESFWRNYRTWGIGAAYKPCVIRGRNHYGSLRVGASGGSDTHKFVAGIHLGYEHNYVLHSGWTFYWQVKNDAIIKGADLFRTGIALGIKLPIK</sequence>
<dbReference type="EMBL" id="VVYV01000014">
    <property type="protein sequence ID" value="KAA5419268.1"/>
    <property type="molecule type" value="Genomic_DNA"/>
</dbReference>
<name>A0A642PXK7_9BACE</name>
<evidence type="ECO:0008006" key="4">
    <source>
        <dbReference type="Google" id="ProtNLM"/>
    </source>
</evidence>
<accession>A0A642PXK7</accession>
<gene>
    <name evidence="2" type="ORF">F2Y81_10420</name>
</gene>
<keyword evidence="1" id="KW-0732">Signal</keyword>
<evidence type="ECO:0000256" key="1">
    <source>
        <dbReference type="SAM" id="SignalP"/>
    </source>
</evidence>
<comment type="caution">
    <text evidence="2">The sequence shown here is derived from an EMBL/GenBank/DDBJ whole genome shotgun (WGS) entry which is preliminary data.</text>
</comment>
<dbReference type="AlphaFoldDB" id="A0A642PXK7"/>
<feature type="signal peptide" evidence="1">
    <location>
        <begin position="1"/>
        <end position="22"/>
    </location>
</feature>
<evidence type="ECO:0000313" key="2">
    <source>
        <dbReference type="EMBL" id="KAA5419268.1"/>
    </source>
</evidence>
<protein>
    <recommendedName>
        <fullName evidence="4">DUF3575 domain-containing protein</fullName>
    </recommendedName>
</protein>
<reference evidence="2 3" key="1">
    <citation type="journal article" date="2019" name="Nat. Med.">
        <title>A library of human gut bacterial isolates paired with longitudinal multiomics data enables mechanistic microbiome research.</title>
        <authorList>
            <person name="Poyet M."/>
            <person name="Groussin M."/>
            <person name="Gibbons S.M."/>
            <person name="Avila-Pacheco J."/>
            <person name="Jiang X."/>
            <person name="Kearney S.M."/>
            <person name="Perrotta A.R."/>
            <person name="Berdy B."/>
            <person name="Zhao S."/>
            <person name="Lieberman T.D."/>
            <person name="Swanson P.K."/>
            <person name="Smith M."/>
            <person name="Roesemann S."/>
            <person name="Alexander J.E."/>
            <person name="Rich S.A."/>
            <person name="Livny J."/>
            <person name="Vlamakis H."/>
            <person name="Clish C."/>
            <person name="Bullock K."/>
            <person name="Deik A."/>
            <person name="Scott J."/>
            <person name="Pierce K.A."/>
            <person name="Xavier R.J."/>
            <person name="Alm E.J."/>
        </authorList>
    </citation>
    <scope>NUCLEOTIDE SEQUENCE [LARGE SCALE GENOMIC DNA]</scope>
    <source>
        <strain evidence="2 3">BIOML-A6</strain>
    </source>
</reference>
<dbReference type="RefSeq" id="WP_149919786.1">
    <property type="nucleotide sequence ID" value="NZ_VVYV01000014.1"/>
</dbReference>
<dbReference type="Proteomes" id="UP000448877">
    <property type="component" value="Unassembled WGS sequence"/>
</dbReference>
<proteinExistence type="predicted"/>
<evidence type="ECO:0000313" key="3">
    <source>
        <dbReference type="Proteomes" id="UP000448877"/>
    </source>
</evidence>